<feature type="compositionally biased region" description="Acidic residues" evidence="1">
    <location>
        <begin position="140"/>
        <end position="175"/>
    </location>
</feature>
<feature type="compositionally biased region" description="Acidic residues" evidence="1">
    <location>
        <begin position="93"/>
        <end position="130"/>
    </location>
</feature>
<dbReference type="Proteomes" id="UP000471501">
    <property type="component" value="Unassembled WGS sequence"/>
</dbReference>
<feature type="region of interest" description="Disordered" evidence="1">
    <location>
        <begin position="1"/>
        <end position="182"/>
    </location>
</feature>
<feature type="compositionally biased region" description="Acidic residues" evidence="1">
    <location>
        <begin position="75"/>
        <end position="86"/>
    </location>
</feature>
<accession>A0A6I4NIZ5</accession>
<feature type="compositionally biased region" description="Basic and acidic residues" evidence="1">
    <location>
        <begin position="15"/>
        <end position="27"/>
    </location>
</feature>
<dbReference type="EMBL" id="WSTB01000003">
    <property type="protein sequence ID" value="MWB93923.1"/>
    <property type="molecule type" value="Genomic_DNA"/>
</dbReference>
<evidence type="ECO:0000313" key="2">
    <source>
        <dbReference type="EMBL" id="MWB93923.1"/>
    </source>
</evidence>
<feature type="compositionally biased region" description="Polar residues" evidence="1">
    <location>
        <begin position="1"/>
        <end position="13"/>
    </location>
</feature>
<keyword evidence="3" id="KW-1185">Reference proteome</keyword>
<evidence type="ECO:0000256" key="1">
    <source>
        <dbReference type="SAM" id="MobiDB-lite"/>
    </source>
</evidence>
<name>A0A6I4NIZ5_9FLAO</name>
<evidence type="ECO:0000313" key="3">
    <source>
        <dbReference type="Proteomes" id="UP000471501"/>
    </source>
</evidence>
<dbReference type="AlphaFoldDB" id="A0A6I4NIZ5"/>
<gene>
    <name evidence="2" type="ORF">GON26_06085</name>
</gene>
<feature type="compositionally biased region" description="Basic and acidic residues" evidence="1">
    <location>
        <begin position="37"/>
        <end position="53"/>
    </location>
</feature>
<dbReference type="RefSeq" id="WP_160373852.1">
    <property type="nucleotide sequence ID" value="NZ_WSTB01000003.1"/>
</dbReference>
<protein>
    <submittedName>
        <fullName evidence="2">Uncharacterized protein</fullName>
    </submittedName>
</protein>
<comment type="caution">
    <text evidence="2">The sequence shown here is derived from an EMBL/GenBank/DDBJ whole genome shotgun (WGS) entry which is preliminary data.</text>
</comment>
<reference evidence="2 3" key="1">
    <citation type="submission" date="2019-12" db="EMBL/GenBank/DDBJ databases">
        <authorList>
            <person name="Kim Y.S."/>
        </authorList>
    </citation>
    <scope>NUCLEOTIDE SEQUENCE [LARGE SCALE GENOMIC DNA]</scope>
    <source>
        <strain evidence="2 3">GA093</strain>
    </source>
</reference>
<organism evidence="2 3">
    <name type="scientific">Flavobacterium hydrocarbonoxydans</name>
    <dbReference type="NCBI Taxonomy" id="2683249"/>
    <lineage>
        <taxon>Bacteria</taxon>
        <taxon>Pseudomonadati</taxon>
        <taxon>Bacteroidota</taxon>
        <taxon>Flavobacteriia</taxon>
        <taxon>Flavobacteriales</taxon>
        <taxon>Flavobacteriaceae</taxon>
        <taxon>Flavobacterium</taxon>
    </lineage>
</organism>
<proteinExistence type="predicted"/>
<sequence>MNTTEQANRNSIGNRDPRNTSQDKTDKNTLMNEELYDIDKIKMSDNDNKEIAERGYTIRNGYDPNRPNPEQDQVTNDEDDLDDLDDDFHTDRDLEDDDLIEEDLEDDDLVEEDLDLDGDELNTVNDEFDNPSDVTNGDFNETEEDLEDIDQDDEEEEDFEEIIEIEEDEQEEDYPANDPRKF</sequence>